<evidence type="ECO:0000313" key="2">
    <source>
        <dbReference type="Proteomes" id="UP001060070"/>
    </source>
</evidence>
<dbReference type="EMBL" id="CP088148">
    <property type="protein sequence ID" value="UTU55334.1"/>
    <property type="molecule type" value="Genomic_DNA"/>
</dbReference>
<dbReference type="Proteomes" id="UP001060070">
    <property type="component" value="Plasmid unnamed"/>
</dbReference>
<protein>
    <submittedName>
        <fullName evidence="1">Uncharacterized protein</fullName>
    </submittedName>
</protein>
<evidence type="ECO:0000313" key="1">
    <source>
        <dbReference type="EMBL" id="UTU55334.1"/>
    </source>
</evidence>
<dbReference type="AlphaFoldDB" id="A0AB38TKV2"/>
<proteinExistence type="predicted"/>
<sequence>MTPAMYIACSDPSRVRQFKEIYECATVKAKYPDSHIASKAVERLIDALEAEIQNAGSVLDMCLLTEDGPQVATSARAFATRICVGTSAARPPWLRVSR</sequence>
<gene>
    <name evidence="1" type="ORF">LRP29_32000</name>
</gene>
<reference evidence="1 2" key="1">
    <citation type="journal article" date="2022" name="Microbiol. Resour. Announc.">
        <title>Complete Genome Sequence of Mesorhizobium ciceri Strain R30, a Rhizobium Used as a Commercial Inoculant for Chickpea in Argentina.</title>
        <authorList>
            <person name="Foresto E."/>
            <person name="Revale S."/>
            <person name="Primo E."/>
            <person name="Nievas F."/>
            <person name="Carezzano E."/>
            <person name="Puente M."/>
            <person name="Alzari P."/>
            <person name="Mart M."/>
            <person name="Ben-Assaya M."/>
            <person name="Mornico D."/>
            <person name="Santoro M."/>
            <person name="Mart F."/>
            <person name="Giordano W."/>
            <person name="Bogino P."/>
        </authorList>
    </citation>
    <scope>NUCLEOTIDE SEQUENCE [LARGE SCALE GENOMIC DNA]</scope>
    <source>
        <strain evidence="1 2">R30</strain>
    </source>
</reference>
<accession>A0AB38TKV2</accession>
<keyword evidence="1" id="KW-0614">Plasmid</keyword>
<dbReference type="RefSeq" id="WP_024505399.1">
    <property type="nucleotide sequence ID" value="NZ_CP088148.1"/>
</dbReference>
<organism evidence="1 2">
    <name type="scientific">Mesorhizobium ciceri</name>
    <dbReference type="NCBI Taxonomy" id="39645"/>
    <lineage>
        <taxon>Bacteria</taxon>
        <taxon>Pseudomonadati</taxon>
        <taxon>Pseudomonadota</taxon>
        <taxon>Alphaproteobacteria</taxon>
        <taxon>Hyphomicrobiales</taxon>
        <taxon>Phyllobacteriaceae</taxon>
        <taxon>Mesorhizobium</taxon>
    </lineage>
</organism>
<geneLocation type="plasmid" evidence="1 2">
    <name>unnamed</name>
</geneLocation>
<keyword evidence="2" id="KW-1185">Reference proteome</keyword>
<name>A0AB38TKV2_9HYPH</name>